<name>A0A164IM20_9CRUS</name>
<keyword evidence="1" id="KW-0456">Lyase</keyword>
<dbReference type="AlphaFoldDB" id="A0A164IM20"/>
<proteinExistence type="predicted"/>
<feature type="non-terminal residue" evidence="1">
    <location>
        <position position="1"/>
    </location>
</feature>
<reference evidence="1 2" key="1">
    <citation type="submission" date="2016-03" db="EMBL/GenBank/DDBJ databases">
        <title>EvidentialGene: Evidence-directed Construction of Genes on Genomes.</title>
        <authorList>
            <person name="Gilbert D.G."/>
            <person name="Choi J.-H."/>
            <person name="Mockaitis K."/>
            <person name="Colbourne J."/>
            <person name="Pfrender M."/>
        </authorList>
    </citation>
    <scope>NUCLEOTIDE SEQUENCE [LARGE SCALE GENOMIC DNA]</scope>
    <source>
        <strain evidence="1 2">Xinb3</strain>
        <tissue evidence="1">Complete organism</tissue>
    </source>
</reference>
<keyword evidence="2" id="KW-1185">Reference proteome</keyword>
<organism evidence="1 2">
    <name type="scientific">Daphnia magna</name>
    <dbReference type="NCBI Taxonomy" id="35525"/>
    <lineage>
        <taxon>Eukaryota</taxon>
        <taxon>Metazoa</taxon>
        <taxon>Ecdysozoa</taxon>
        <taxon>Arthropoda</taxon>
        <taxon>Crustacea</taxon>
        <taxon>Branchiopoda</taxon>
        <taxon>Diplostraca</taxon>
        <taxon>Cladocera</taxon>
        <taxon>Anomopoda</taxon>
        <taxon>Daphniidae</taxon>
        <taxon>Daphnia</taxon>
    </lineage>
</organism>
<accession>A0A164IM20</accession>
<evidence type="ECO:0000313" key="2">
    <source>
        <dbReference type="Proteomes" id="UP000076858"/>
    </source>
</evidence>
<dbReference type="GO" id="GO:0016829">
    <property type="term" value="F:lyase activity"/>
    <property type="evidence" value="ECO:0007669"/>
    <property type="project" value="UniProtKB-KW"/>
</dbReference>
<dbReference type="Proteomes" id="UP000076858">
    <property type="component" value="Unassembled WGS sequence"/>
</dbReference>
<gene>
    <name evidence="1" type="ORF">APZ42_001963</name>
</gene>
<evidence type="ECO:0000313" key="1">
    <source>
        <dbReference type="EMBL" id="KZS01398.1"/>
    </source>
</evidence>
<comment type="caution">
    <text evidence="1">The sequence shown here is derived from an EMBL/GenBank/DDBJ whole genome shotgun (WGS) entry which is preliminary data.</text>
</comment>
<sequence length="57" mass="6160">CCAETKRTAKLDLGSLLGHRDPIRGGFEKLAMEDSDGEGEMDSDSEADVVEFTKARA</sequence>
<dbReference type="EMBL" id="LRGB01006953">
    <property type="protein sequence ID" value="KZS01398.1"/>
    <property type="molecule type" value="Genomic_DNA"/>
</dbReference>
<protein>
    <submittedName>
        <fullName evidence="1">Peptidyl-alpha-hydroxyglycine alpha-amidating lyase</fullName>
    </submittedName>
</protein>